<dbReference type="Pfam" id="PF02129">
    <property type="entry name" value="Peptidase_S15"/>
    <property type="match status" value="1"/>
</dbReference>
<dbReference type="EMBL" id="LCLU01000031">
    <property type="protein sequence ID" value="KKU21059.1"/>
    <property type="molecule type" value="Genomic_DNA"/>
</dbReference>
<dbReference type="AlphaFoldDB" id="A0A0G1NKC8"/>
<evidence type="ECO:0000313" key="3">
    <source>
        <dbReference type="EMBL" id="KKU21059.1"/>
    </source>
</evidence>
<dbReference type="InterPro" id="IPR050261">
    <property type="entry name" value="FrsA_esterase"/>
</dbReference>
<comment type="caution">
    <text evidence="3">The sequence shown here is derived from an EMBL/GenBank/DDBJ whole genome shotgun (WGS) entry which is preliminary data.</text>
</comment>
<dbReference type="InterPro" id="IPR000383">
    <property type="entry name" value="Xaa-Pro-like_dom"/>
</dbReference>
<organism evidence="3 4">
    <name type="scientific">Candidatus Azambacteria bacterium GW2011_GWC1_46_13</name>
    <dbReference type="NCBI Taxonomy" id="1618619"/>
    <lineage>
        <taxon>Bacteria</taxon>
        <taxon>Candidatus Azamiibacteriota</taxon>
    </lineage>
</organism>
<feature type="signal peptide" evidence="1">
    <location>
        <begin position="1"/>
        <end position="19"/>
    </location>
</feature>
<name>A0A0G1NKC8_9BACT</name>
<proteinExistence type="predicted"/>
<dbReference type="SUPFAM" id="SSF53474">
    <property type="entry name" value="alpha/beta-Hydrolases"/>
    <property type="match status" value="1"/>
</dbReference>
<feature type="domain" description="Xaa-Pro dipeptidyl-peptidase-like" evidence="2">
    <location>
        <begin position="123"/>
        <end position="226"/>
    </location>
</feature>
<evidence type="ECO:0000259" key="2">
    <source>
        <dbReference type="Pfam" id="PF02129"/>
    </source>
</evidence>
<reference evidence="3 4" key="1">
    <citation type="journal article" date="2015" name="Nature">
        <title>rRNA introns, odd ribosomes, and small enigmatic genomes across a large radiation of phyla.</title>
        <authorList>
            <person name="Brown C.T."/>
            <person name="Hug L.A."/>
            <person name="Thomas B.C."/>
            <person name="Sharon I."/>
            <person name="Castelle C.J."/>
            <person name="Singh A."/>
            <person name="Wilkins M.J."/>
            <person name="Williams K.H."/>
            <person name="Banfield J.F."/>
        </authorList>
    </citation>
    <scope>NUCLEOTIDE SEQUENCE [LARGE SCALE GENOMIC DNA]</scope>
</reference>
<dbReference type="GO" id="GO:0016787">
    <property type="term" value="F:hydrolase activity"/>
    <property type="evidence" value="ECO:0007669"/>
    <property type="project" value="InterPro"/>
</dbReference>
<sequence>MKALMAVFLVFSFALNGCAAVNDSFIHGKSFSPILETPPNYFEYAKDDFDSPASQYRIVLEKEEPRYQIFQVSFASAMSTDPANDSVVFHYIKQKRSGKKPLVIILPIMGGSYFFSEHFAATLADSGFNAIWLERKGKLFQAGVLEKAKTVEELKESLIYTREVYRQTVIDARRVIDWVETRPEIDAGKIGIAGISLGAVMSATVLGVEPRLKAGFLMLGGGDIAYVLTASREKGIKKNREKVLKNLSLSEEELYETAREIFAPVEPLNYAKNVSPERIFMINAYFDRVVPPRSSDLLWKAMKKPEKVMLIWGHYTAVLDIGFADNKMIEHFGKRLR</sequence>
<accession>A0A0G1NKC8</accession>
<gene>
    <name evidence="3" type="ORF">UX33_C0031G0003</name>
</gene>
<dbReference type="PANTHER" id="PTHR22946">
    <property type="entry name" value="DIENELACTONE HYDROLASE DOMAIN-CONTAINING PROTEIN-RELATED"/>
    <property type="match status" value="1"/>
</dbReference>
<evidence type="ECO:0000256" key="1">
    <source>
        <dbReference type="SAM" id="SignalP"/>
    </source>
</evidence>
<feature type="chain" id="PRO_5002538773" description="Xaa-Pro dipeptidyl-peptidase-like domain-containing protein" evidence="1">
    <location>
        <begin position="20"/>
        <end position="337"/>
    </location>
</feature>
<dbReference type="Gene3D" id="3.40.50.1820">
    <property type="entry name" value="alpha/beta hydrolase"/>
    <property type="match status" value="1"/>
</dbReference>
<evidence type="ECO:0000313" key="4">
    <source>
        <dbReference type="Proteomes" id="UP000034569"/>
    </source>
</evidence>
<dbReference type="InterPro" id="IPR029058">
    <property type="entry name" value="AB_hydrolase_fold"/>
</dbReference>
<keyword evidence="1" id="KW-0732">Signal</keyword>
<dbReference type="Proteomes" id="UP000034569">
    <property type="component" value="Unassembled WGS sequence"/>
</dbReference>
<protein>
    <recommendedName>
        <fullName evidence="2">Xaa-Pro dipeptidyl-peptidase-like domain-containing protein</fullName>
    </recommendedName>
</protein>